<keyword evidence="2" id="KW-1185">Reference proteome</keyword>
<dbReference type="AlphaFoldDB" id="A0AAV4MMB4"/>
<accession>A0AAV4MMB4</accession>
<evidence type="ECO:0000313" key="1">
    <source>
        <dbReference type="EMBL" id="GIX73035.1"/>
    </source>
</evidence>
<dbReference type="Proteomes" id="UP001054945">
    <property type="component" value="Unassembled WGS sequence"/>
</dbReference>
<reference evidence="1 2" key="1">
    <citation type="submission" date="2021-06" db="EMBL/GenBank/DDBJ databases">
        <title>Caerostris extrusa draft genome.</title>
        <authorList>
            <person name="Kono N."/>
            <person name="Arakawa K."/>
        </authorList>
    </citation>
    <scope>NUCLEOTIDE SEQUENCE [LARGE SCALE GENOMIC DNA]</scope>
</reference>
<protein>
    <submittedName>
        <fullName evidence="1">Uncharacterized protein</fullName>
    </submittedName>
</protein>
<proteinExistence type="predicted"/>
<gene>
    <name evidence="1" type="ORF">CEXT_71411</name>
</gene>
<organism evidence="1 2">
    <name type="scientific">Caerostris extrusa</name>
    <name type="common">Bark spider</name>
    <name type="synonym">Caerostris bankana</name>
    <dbReference type="NCBI Taxonomy" id="172846"/>
    <lineage>
        <taxon>Eukaryota</taxon>
        <taxon>Metazoa</taxon>
        <taxon>Ecdysozoa</taxon>
        <taxon>Arthropoda</taxon>
        <taxon>Chelicerata</taxon>
        <taxon>Arachnida</taxon>
        <taxon>Araneae</taxon>
        <taxon>Araneomorphae</taxon>
        <taxon>Entelegynae</taxon>
        <taxon>Araneoidea</taxon>
        <taxon>Araneidae</taxon>
        <taxon>Caerostris</taxon>
    </lineage>
</organism>
<comment type="caution">
    <text evidence="1">The sequence shown here is derived from an EMBL/GenBank/DDBJ whole genome shotgun (WGS) entry which is preliminary data.</text>
</comment>
<dbReference type="EMBL" id="BPLR01019907">
    <property type="protein sequence ID" value="GIX73035.1"/>
    <property type="molecule type" value="Genomic_DNA"/>
</dbReference>
<name>A0AAV4MMB4_CAEEX</name>
<sequence length="120" mass="13976">MEQIPLFQKTEIFQLLLCNIAVIFRDTDNSLVQLPEMLLELPQTTNTVIIWNFNSKQLSNRHAILTFPLFFDSPFVHGTNSIIPKTETFQLLRWNIAVIFRDTDNSMQPRDALNCLKLPK</sequence>
<evidence type="ECO:0000313" key="2">
    <source>
        <dbReference type="Proteomes" id="UP001054945"/>
    </source>
</evidence>